<organism evidence="6 7">
    <name type="scientific">Nitrospirillum amazonense</name>
    <dbReference type="NCBI Taxonomy" id="28077"/>
    <lineage>
        <taxon>Bacteria</taxon>
        <taxon>Pseudomonadati</taxon>
        <taxon>Pseudomonadota</taxon>
        <taxon>Alphaproteobacteria</taxon>
        <taxon>Rhodospirillales</taxon>
        <taxon>Azospirillaceae</taxon>
        <taxon>Nitrospirillum</taxon>
    </lineage>
</organism>
<evidence type="ECO:0000256" key="2">
    <source>
        <dbReference type="ARBA" id="ARBA00023125"/>
    </source>
</evidence>
<dbReference type="Gene3D" id="1.10.10.60">
    <property type="entry name" value="Homeodomain-like"/>
    <property type="match status" value="1"/>
</dbReference>
<evidence type="ECO:0000256" key="1">
    <source>
        <dbReference type="ARBA" id="ARBA00023015"/>
    </source>
</evidence>
<dbReference type="PROSITE" id="PS50977">
    <property type="entry name" value="HTH_TETR_2"/>
    <property type="match status" value="1"/>
</dbReference>
<dbReference type="RefSeq" id="WP_145750303.1">
    <property type="nucleotide sequence ID" value="NZ_VITN01000006.1"/>
</dbReference>
<comment type="caution">
    <text evidence="6">The sequence shown here is derived from an EMBL/GenBank/DDBJ whole genome shotgun (WGS) entry which is preliminary data.</text>
</comment>
<evidence type="ECO:0000313" key="7">
    <source>
        <dbReference type="Proteomes" id="UP000319859"/>
    </source>
</evidence>
<name>A0A560FGS6_9PROT</name>
<proteinExistence type="predicted"/>
<dbReference type="InterPro" id="IPR001647">
    <property type="entry name" value="HTH_TetR"/>
</dbReference>
<evidence type="ECO:0000256" key="4">
    <source>
        <dbReference type="PROSITE-ProRule" id="PRU00335"/>
    </source>
</evidence>
<keyword evidence="3" id="KW-0804">Transcription</keyword>
<protein>
    <submittedName>
        <fullName evidence="6">TetR family transcriptional regulator</fullName>
    </submittedName>
</protein>
<dbReference type="InterPro" id="IPR036271">
    <property type="entry name" value="Tet_transcr_reg_TetR-rel_C_sf"/>
</dbReference>
<accession>A0A560FGS6</accession>
<keyword evidence="2 4" id="KW-0238">DNA-binding</keyword>
<dbReference type="AlphaFoldDB" id="A0A560FGS6"/>
<reference evidence="6 7" key="1">
    <citation type="submission" date="2019-06" db="EMBL/GenBank/DDBJ databases">
        <title>Genomic Encyclopedia of Type Strains, Phase IV (KMG-V): Genome sequencing to study the core and pangenomes of soil and plant-associated prokaryotes.</title>
        <authorList>
            <person name="Whitman W."/>
        </authorList>
    </citation>
    <scope>NUCLEOTIDE SEQUENCE [LARGE SCALE GENOMIC DNA]</scope>
    <source>
        <strain evidence="6 7">BR 11880</strain>
    </source>
</reference>
<sequence>MTTRTHRRADALSKEKIVEAAIAILDEGGEGALTFRALAARLATGSGAIYWHVADKGDLLAAATDTIITQALAGVALDLDPRQGIRALALRLFDAIDAHPWVGAQVSREPWQPAMLRIFEGIGGRLMALGVPERAWFDAWSALVNYIFGVAGQNAANARQHAPDTDRSAALAAIAARWARLDPIEYPFLRQLADPLRDHDDRDQFLAGLDLILAGIATVR</sequence>
<dbReference type="InterPro" id="IPR009057">
    <property type="entry name" value="Homeodomain-like_sf"/>
</dbReference>
<dbReference type="Pfam" id="PF00440">
    <property type="entry name" value="TetR_N"/>
    <property type="match status" value="1"/>
</dbReference>
<evidence type="ECO:0000256" key="3">
    <source>
        <dbReference type="ARBA" id="ARBA00023163"/>
    </source>
</evidence>
<dbReference type="Gene3D" id="1.10.357.10">
    <property type="entry name" value="Tetracycline Repressor, domain 2"/>
    <property type="match status" value="1"/>
</dbReference>
<gene>
    <name evidence="6" type="ORF">FBZ89_106218</name>
</gene>
<dbReference type="InterPro" id="IPR050109">
    <property type="entry name" value="HTH-type_TetR-like_transc_reg"/>
</dbReference>
<dbReference type="OrthoDB" id="4427109at2"/>
<dbReference type="SUPFAM" id="SSF48498">
    <property type="entry name" value="Tetracyclin repressor-like, C-terminal domain"/>
    <property type="match status" value="1"/>
</dbReference>
<dbReference type="GO" id="GO:0000976">
    <property type="term" value="F:transcription cis-regulatory region binding"/>
    <property type="evidence" value="ECO:0007669"/>
    <property type="project" value="TreeGrafter"/>
</dbReference>
<dbReference type="InterPro" id="IPR004111">
    <property type="entry name" value="Repressor_TetR_C"/>
</dbReference>
<dbReference type="PANTHER" id="PTHR30055:SF151">
    <property type="entry name" value="TRANSCRIPTIONAL REGULATORY PROTEIN"/>
    <property type="match status" value="1"/>
</dbReference>
<dbReference type="Pfam" id="PF02909">
    <property type="entry name" value="TetR_C_1"/>
    <property type="match status" value="1"/>
</dbReference>
<dbReference type="GO" id="GO:0003700">
    <property type="term" value="F:DNA-binding transcription factor activity"/>
    <property type="evidence" value="ECO:0007669"/>
    <property type="project" value="TreeGrafter"/>
</dbReference>
<dbReference type="PANTHER" id="PTHR30055">
    <property type="entry name" value="HTH-TYPE TRANSCRIPTIONAL REGULATOR RUTR"/>
    <property type="match status" value="1"/>
</dbReference>
<keyword evidence="1" id="KW-0805">Transcription regulation</keyword>
<feature type="DNA-binding region" description="H-T-H motif" evidence="4">
    <location>
        <begin position="34"/>
        <end position="53"/>
    </location>
</feature>
<dbReference type="Proteomes" id="UP000319859">
    <property type="component" value="Unassembled WGS sequence"/>
</dbReference>
<dbReference type="SUPFAM" id="SSF46689">
    <property type="entry name" value="Homeodomain-like"/>
    <property type="match status" value="1"/>
</dbReference>
<evidence type="ECO:0000313" key="6">
    <source>
        <dbReference type="EMBL" id="TWB20815.1"/>
    </source>
</evidence>
<dbReference type="EMBL" id="VITN01000006">
    <property type="protein sequence ID" value="TWB20815.1"/>
    <property type="molecule type" value="Genomic_DNA"/>
</dbReference>
<dbReference type="GO" id="GO:0045892">
    <property type="term" value="P:negative regulation of DNA-templated transcription"/>
    <property type="evidence" value="ECO:0007669"/>
    <property type="project" value="InterPro"/>
</dbReference>
<evidence type="ECO:0000259" key="5">
    <source>
        <dbReference type="PROSITE" id="PS50977"/>
    </source>
</evidence>
<feature type="domain" description="HTH tetR-type" evidence="5">
    <location>
        <begin position="11"/>
        <end position="71"/>
    </location>
</feature>